<dbReference type="Pfam" id="PF08282">
    <property type="entry name" value="Hydrolase_3"/>
    <property type="match status" value="1"/>
</dbReference>
<protein>
    <submittedName>
        <fullName evidence="1">Cof-type HAD-IIB family hydrolase</fullName>
        <ecNumber evidence="1">3.1.3.-</ecNumber>
    </submittedName>
</protein>
<dbReference type="EC" id="3.1.3.-" evidence="1"/>
<gene>
    <name evidence="1" type="ORF">QJ036_06990</name>
</gene>
<dbReference type="PANTHER" id="PTHR10000:SF8">
    <property type="entry name" value="HAD SUPERFAMILY HYDROLASE-LIKE, TYPE 3"/>
    <property type="match status" value="1"/>
</dbReference>
<dbReference type="PROSITE" id="PS01228">
    <property type="entry name" value="COF_1"/>
    <property type="match status" value="1"/>
</dbReference>
<dbReference type="InterPro" id="IPR000150">
    <property type="entry name" value="Cof"/>
</dbReference>
<dbReference type="Gene3D" id="3.30.1240.10">
    <property type="match status" value="1"/>
</dbReference>
<dbReference type="InterPro" id="IPR023214">
    <property type="entry name" value="HAD_sf"/>
</dbReference>
<evidence type="ECO:0000313" key="2">
    <source>
        <dbReference type="Proteomes" id="UP001300383"/>
    </source>
</evidence>
<dbReference type="InterPro" id="IPR036412">
    <property type="entry name" value="HAD-like_sf"/>
</dbReference>
<accession>A0AAP4BDA4</accession>
<dbReference type="GO" id="GO:0016791">
    <property type="term" value="F:phosphatase activity"/>
    <property type="evidence" value="ECO:0007669"/>
    <property type="project" value="TreeGrafter"/>
</dbReference>
<reference evidence="1 2" key="1">
    <citation type="submission" date="2023-05" db="EMBL/GenBank/DDBJ databases">
        <title>[ruminococcus] sp. nov., isolated from a pig farm feces dump.</title>
        <authorList>
            <person name="Chang Y.-H."/>
        </authorList>
    </citation>
    <scope>NUCLEOTIDE SEQUENCE [LARGE SCALE GENOMIC DNA]</scope>
    <source>
        <strain evidence="1 2">YH-rum2234</strain>
    </source>
</reference>
<evidence type="ECO:0000313" key="1">
    <source>
        <dbReference type="EMBL" id="MDI9242224.1"/>
    </source>
</evidence>
<sequence>MHSYQAVFCDIDGTLLTSDHRITADTKEKIRQLHHSGIPFILVSARIPAAIYPIQDELGIRAPMISYGGALVLDENRQPVLDLGLSQSLLPALQKALPPESPECCFCTYSYDTWIAADKCHPLVRQEAEITGVPAAGGSVFELLAPDAPIHKLLGFGPCSLLDDTAVRLKKQFPQCAVYKSAPHLLEIMDGRASKSGAIHSLCEKLGISPQDTVSFGDNYNDMDMLRATGHSVAMGNAPAEVKASAREITADNDHEGLLQALNRLFS</sequence>
<dbReference type="RefSeq" id="WP_283230673.1">
    <property type="nucleotide sequence ID" value="NZ_JASGBQ010000009.1"/>
</dbReference>
<keyword evidence="1" id="KW-0378">Hydrolase</keyword>
<dbReference type="SFLD" id="SFLDG01140">
    <property type="entry name" value="C2.B:_Phosphomannomutase_and_P"/>
    <property type="match status" value="1"/>
</dbReference>
<dbReference type="NCBIfam" id="TIGR01484">
    <property type="entry name" value="HAD-SF-IIB"/>
    <property type="match status" value="1"/>
</dbReference>
<dbReference type="GO" id="GO:0000287">
    <property type="term" value="F:magnesium ion binding"/>
    <property type="evidence" value="ECO:0007669"/>
    <property type="project" value="TreeGrafter"/>
</dbReference>
<dbReference type="GO" id="GO:0005829">
    <property type="term" value="C:cytosol"/>
    <property type="evidence" value="ECO:0007669"/>
    <property type="project" value="TreeGrafter"/>
</dbReference>
<dbReference type="CDD" id="cd07516">
    <property type="entry name" value="HAD_Pase"/>
    <property type="match status" value="1"/>
</dbReference>
<dbReference type="SFLD" id="SFLDS00003">
    <property type="entry name" value="Haloacid_Dehalogenase"/>
    <property type="match status" value="1"/>
</dbReference>
<dbReference type="AlphaFoldDB" id="A0AAP4BDA4"/>
<name>A0AAP4BDA4_9FIRM</name>
<organism evidence="1 2">
    <name type="scientific">Fusibacillus kribbianus</name>
    <dbReference type="NCBI Taxonomy" id="3044208"/>
    <lineage>
        <taxon>Bacteria</taxon>
        <taxon>Bacillati</taxon>
        <taxon>Bacillota</taxon>
        <taxon>Clostridia</taxon>
        <taxon>Lachnospirales</taxon>
        <taxon>Lachnospiraceae</taxon>
        <taxon>Fusibacillus</taxon>
    </lineage>
</organism>
<keyword evidence="2" id="KW-1185">Reference proteome</keyword>
<proteinExistence type="predicted"/>
<dbReference type="PANTHER" id="PTHR10000">
    <property type="entry name" value="PHOSPHOSERINE PHOSPHATASE"/>
    <property type="match status" value="1"/>
</dbReference>
<dbReference type="SUPFAM" id="SSF56784">
    <property type="entry name" value="HAD-like"/>
    <property type="match status" value="1"/>
</dbReference>
<dbReference type="EMBL" id="JASGBQ010000009">
    <property type="protein sequence ID" value="MDI9242224.1"/>
    <property type="molecule type" value="Genomic_DNA"/>
</dbReference>
<dbReference type="Proteomes" id="UP001300383">
    <property type="component" value="Unassembled WGS sequence"/>
</dbReference>
<dbReference type="Gene3D" id="3.40.50.1000">
    <property type="entry name" value="HAD superfamily/HAD-like"/>
    <property type="match status" value="1"/>
</dbReference>
<dbReference type="InterPro" id="IPR006379">
    <property type="entry name" value="HAD-SF_hydro_IIB"/>
</dbReference>
<comment type="caution">
    <text evidence="1">The sequence shown here is derived from an EMBL/GenBank/DDBJ whole genome shotgun (WGS) entry which is preliminary data.</text>
</comment>
<dbReference type="NCBIfam" id="TIGR00099">
    <property type="entry name" value="Cof-subfamily"/>
    <property type="match status" value="1"/>
</dbReference>